<evidence type="ECO:0000256" key="1">
    <source>
        <dbReference type="ARBA" id="ARBA00023125"/>
    </source>
</evidence>
<name>A0A8J6J5I5_9FIRM</name>
<dbReference type="PROSITE" id="PS50977">
    <property type="entry name" value="HTH_TETR_2"/>
    <property type="match status" value="1"/>
</dbReference>
<keyword evidence="1 2" id="KW-0238">DNA-binding</keyword>
<dbReference type="Pfam" id="PF00440">
    <property type="entry name" value="TetR_N"/>
    <property type="match status" value="1"/>
</dbReference>
<dbReference type="InterPro" id="IPR001647">
    <property type="entry name" value="HTH_TetR"/>
</dbReference>
<dbReference type="PRINTS" id="PR00455">
    <property type="entry name" value="HTHTETR"/>
</dbReference>
<dbReference type="InterPro" id="IPR036271">
    <property type="entry name" value="Tet_transcr_reg_TetR-rel_C_sf"/>
</dbReference>
<accession>A0A8J6J5I5</accession>
<dbReference type="PANTHER" id="PTHR43479">
    <property type="entry name" value="ACREF/ENVCD OPERON REPRESSOR-RELATED"/>
    <property type="match status" value="1"/>
</dbReference>
<feature type="DNA-binding region" description="H-T-H motif" evidence="2">
    <location>
        <begin position="42"/>
        <end position="61"/>
    </location>
</feature>
<proteinExistence type="predicted"/>
<evidence type="ECO:0000313" key="4">
    <source>
        <dbReference type="EMBL" id="MBC5733106.1"/>
    </source>
</evidence>
<dbReference type="Gene3D" id="1.10.357.10">
    <property type="entry name" value="Tetracycline Repressor, domain 2"/>
    <property type="match status" value="1"/>
</dbReference>
<evidence type="ECO:0000313" key="5">
    <source>
        <dbReference type="Proteomes" id="UP000661435"/>
    </source>
</evidence>
<dbReference type="InterPro" id="IPR009057">
    <property type="entry name" value="Homeodomain-like_sf"/>
</dbReference>
<protein>
    <submittedName>
        <fullName evidence="4">TetR/AcrR family transcriptional regulator</fullName>
    </submittedName>
</protein>
<dbReference type="SUPFAM" id="SSF46689">
    <property type="entry name" value="Homeodomain-like"/>
    <property type="match status" value="1"/>
</dbReference>
<keyword evidence="5" id="KW-1185">Reference proteome</keyword>
<dbReference type="PROSITE" id="PS01081">
    <property type="entry name" value="HTH_TETR_1"/>
    <property type="match status" value="1"/>
</dbReference>
<evidence type="ECO:0000259" key="3">
    <source>
        <dbReference type="PROSITE" id="PS50977"/>
    </source>
</evidence>
<feature type="domain" description="HTH tetR-type" evidence="3">
    <location>
        <begin position="19"/>
        <end position="79"/>
    </location>
</feature>
<reference evidence="4" key="1">
    <citation type="submission" date="2020-08" db="EMBL/GenBank/DDBJ databases">
        <title>Genome public.</title>
        <authorList>
            <person name="Liu C."/>
            <person name="Sun Q."/>
        </authorList>
    </citation>
    <scope>NUCLEOTIDE SEQUENCE</scope>
    <source>
        <strain evidence="4">NSJ-51</strain>
    </source>
</reference>
<dbReference type="InterPro" id="IPR023772">
    <property type="entry name" value="DNA-bd_HTH_TetR-type_CS"/>
</dbReference>
<dbReference type="AlphaFoldDB" id="A0A8J6J5I5"/>
<evidence type="ECO:0000256" key="2">
    <source>
        <dbReference type="PROSITE-ProRule" id="PRU00335"/>
    </source>
</evidence>
<dbReference type="SUPFAM" id="SSF48498">
    <property type="entry name" value="Tetracyclin repressor-like, C-terminal domain"/>
    <property type="match status" value="1"/>
</dbReference>
<sequence length="204" mass="23571">MDITPEKALVNQPKTVRGQETLNRICQAAEQVFYEKGYYETSINDITNLAKVSAGTFYIYFESKLMLYKYLLSQYGHRIRKHISLAVANCTTRRSAEREGLRAWLGFVAEHKYVFNITWESLFIDRSLFDEYYANFSAAYVGQLKKAREKGEVADIDPEVLSFALMGISNFIGLHWVVFKEERDLDHVVNEAMKIIDGIFPPED</sequence>
<dbReference type="Proteomes" id="UP000661435">
    <property type="component" value="Unassembled WGS sequence"/>
</dbReference>
<comment type="caution">
    <text evidence="4">The sequence shown here is derived from an EMBL/GenBank/DDBJ whole genome shotgun (WGS) entry which is preliminary data.</text>
</comment>
<organism evidence="4 5">
    <name type="scientific">Lawsonibacter hominis</name>
    <dbReference type="NCBI Taxonomy" id="2763053"/>
    <lineage>
        <taxon>Bacteria</taxon>
        <taxon>Bacillati</taxon>
        <taxon>Bacillota</taxon>
        <taxon>Clostridia</taxon>
        <taxon>Eubacteriales</taxon>
        <taxon>Oscillospiraceae</taxon>
        <taxon>Lawsonibacter</taxon>
    </lineage>
</organism>
<gene>
    <name evidence="4" type="ORF">H8S57_05115</name>
</gene>
<dbReference type="EMBL" id="JACOPP010000004">
    <property type="protein sequence ID" value="MBC5733106.1"/>
    <property type="molecule type" value="Genomic_DNA"/>
</dbReference>
<dbReference type="InterPro" id="IPR050624">
    <property type="entry name" value="HTH-type_Tx_Regulator"/>
</dbReference>
<dbReference type="GO" id="GO:0003677">
    <property type="term" value="F:DNA binding"/>
    <property type="evidence" value="ECO:0007669"/>
    <property type="project" value="UniProtKB-UniRule"/>
</dbReference>
<dbReference type="RefSeq" id="WP_186906996.1">
    <property type="nucleotide sequence ID" value="NZ_JACOPP010000004.1"/>
</dbReference>
<dbReference type="PANTHER" id="PTHR43479:SF11">
    <property type="entry name" value="ACREF_ENVCD OPERON REPRESSOR-RELATED"/>
    <property type="match status" value="1"/>
</dbReference>